<dbReference type="InterPro" id="IPR036869">
    <property type="entry name" value="J_dom_sf"/>
</dbReference>
<dbReference type="PROSITE" id="PS50076">
    <property type="entry name" value="DNAJ_2"/>
    <property type="match status" value="1"/>
</dbReference>
<accession>A0ABD3Q5M8</accession>
<dbReference type="Gene3D" id="1.10.287.110">
    <property type="entry name" value="DnaJ domain"/>
    <property type="match status" value="1"/>
</dbReference>
<gene>
    <name evidence="3" type="ORF">HJC23_002049</name>
</gene>
<dbReference type="CDD" id="cd06257">
    <property type="entry name" value="DnaJ"/>
    <property type="match status" value="1"/>
</dbReference>
<evidence type="ECO:0000256" key="1">
    <source>
        <dbReference type="SAM" id="MobiDB-lite"/>
    </source>
</evidence>
<feature type="region of interest" description="Disordered" evidence="1">
    <location>
        <begin position="56"/>
        <end position="76"/>
    </location>
</feature>
<dbReference type="InterPro" id="IPR051100">
    <property type="entry name" value="DnaJ_subfamily_B/C"/>
</dbReference>
<evidence type="ECO:0000313" key="4">
    <source>
        <dbReference type="Proteomes" id="UP001516023"/>
    </source>
</evidence>
<dbReference type="SMART" id="SM00271">
    <property type="entry name" value="DnaJ"/>
    <property type="match status" value="1"/>
</dbReference>
<evidence type="ECO:0000259" key="2">
    <source>
        <dbReference type="PROSITE" id="PS50076"/>
    </source>
</evidence>
<dbReference type="AlphaFoldDB" id="A0ABD3Q5M8"/>
<sequence length="674" mass="74543">MSHNNKTLGYGKDRTIQSSSEVPANRGKRMSAFAASAYANATRGTSPPRQSFLGNVAGKLRHGGRSGKSDGGRADDHYMHRTSEDYNLLYYPDSTIEGTIVEGRSNNHSGSNNTIVQAEFQPLAGASVVILTGTSKTDKVGDPATLKIMEERESIGCTVESLGGKWVPTLQFDGETITHAIWIGNGDNACSRTKRDETIWNRLASDALNKLSVCQSMDIPVVNTSWLSSISELNPGQHWSEIDVEAHKPFVVKVLEKYNRIALEGKTGSSRRHVRTSSRRDPTSKLSASIGMTYNSLLNENPDLLEEDSIKRAMELSMLDFAIVHHISRERHYTNVSDNQRRHSNDENPHDILGIRSDASLADIKQAYRQRALETHPDKGGKPGEFEAVARAYRVLLNASQKNGLDIIQSEDSLDKDETIVIKNTAHWDSELKEHRNLVRELYTNHGQDVDANITRQTLMLERLGLRAKDAGSQTVNERKERISNSCFYLSLACSYLSGIGALEIWDVFSEDNVEDDDDKAMLREADGTLIMDTALSLKRTIEAAVLSAHPEWAARGMVGEEVQAFSDFLVYTLESQTIVSDWAVVVFDTCSGFADVYKGKGYTDDALNDERKGTAAEAYAASNTITIQYVSGHYQPLVVMRPKSSRPSLKRILSALDEFGVLYVVTDGAAKPK</sequence>
<name>A0ABD3Q5M8_9STRA</name>
<keyword evidence="4" id="KW-1185">Reference proteome</keyword>
<feature type="region of interest" description="Disordered" evidence="1">
    <location>
        <begin position="1"/>
        <end position="25"/>
    </location>
</feature>
<feature type="region of interest" description="Disordered" evidence="1">
    <location>
        <begin position="267"/>
        <end position="286"/>
    </location>
</feature>
<organism evidence="3 4">
    <name type="scientific">Cyclotella cryptica</name>
    <dbReference type="NCBI Taxonomy" id="29204"/>
    <lineage>
        <taxon>Eukaryota</taxon>
        <taxon>Sar</taxon>
        <taxon>Stramenopiles</taxon>
        <taxon>Ochrophyta</taxon>
        <taxon>Bacillariophyta</taxon>
        <taxon>Coscinodiscophyceae</taxon>
        <taxon>Thalassiosirophycidae</taxon>
        <taxon>Stephanodiscales</taxon>
        <taxon>Stephanodiscaceae</taxon>
        <taxon>Cyclotella</taxon>
    </lineage>
</organism>
<dbReference type="SUPFAM" id="SSF46565">
    <property type="entry name" value="Chaperone J-domain"/>
    <property type="match status" value="1"/>
</dbReference>
<proteinExistence type="predicted"/>
<dbReference type="PRINTS" id="PR00625">
    <property type="entry name" value="JDOMAIN"/>
</dbReference>
<feature type="region of interest" description="Disordered" evidence="1">
    <location>
        <begin position="335"/>
        <end position="356"/>
    </location>
</feature>
<feature type="domain" description="J" evidence="2">
    <location>
        <begin position="348"/>
        <end position="409"/>
    </location>
</feature>
<dbReference type="Proteomes" id="UP001516023">
    <property type="component" value="Unassembled WGS sequence"/>
</dbReference>
<comment type="caution">
    <text evidence="3">The sequence shown here is derived from an EMBL/GenBank/DDBJ whole genome shotgun (WGS) entry which is preliminary data.</text>
</comment>
<dbReference type="Pfam" id="PF00226">
    <property type="entry name" value="DnaJ"/>
    <property type="match status" value="1"/>
</dbReference>
<dbReference type="PANTHER" id="PTHR43908:SF3">
    <property type="entry name" value="AT29763P-RELATED"/>
    <property type="match status" value="1"/>
</dbReference>
<feature type="compositionally biased region" description="Basic and acidic residues" evidence="1">
    <location>
        <begin position="339"/>
        <end position="350"/>
    </location>
</feature>
<dbReference type="InterPro" id="IPR001623">
    <property type="entry name" value="DnaJ_domain"/>
</dbReference>
<dbReference type="EMBL" id="JABMIG020000069">
    <property type="protein sequence ID" value="KAL3795642.1"/>
    <property type="molecule type" value="Genomic_DNA"/>
</dbReference>
<dbReference type="PANTHER" id="PTHR43908">
    <property type="entry name" value="AT29763P-RELATED"/>
    <property type="match status" value="1"/>
</dbReference>
<reference evidence="3 4" key="1">
    <citation type="journal article" date="2020" name="G3 (Bethesda)">
        <title>Improved Reference Genome for Cyclotella cryptica CCMP332, a Model for Cell Wall Morphogenesis, Salinity Adaptation, and Lipid Production in Diatoms (Bacillariophyta).</title>
        <authorList>
            <person name="Roberts W.R."/>
            <person name="Downey K.M."/>
            <person name="Ruck E.C."/>
            <person name="Traller J.C."/>
            <person name="Alverson A.J."/>
        </authorList>
    </citation>
    <scope>NUCLEOTIDE SEQUENCE [LARGE SCALE GENOMIC DNA]</scope>
    <source>
        <strain evidence="3 4">CCMP332</strain>
    </source>
</reference>
<feature type="compositionally biased region" description="Basic and acidic residues" evidence="1">
    <location>
        <begin position="67"/>
        <end position="76"/>
    </location>
</feature>
<protein>
    <recommendedName>
        <fullName evidence="2">J domain-containing protein</fullName>
    </recommendedName>
</protein>
<evidence type="ECO:0000313" key="3">
    <source>
        <dbReference type="EMBL" id="KAL3795642.1"/>
    </source>
</evidence>